<dbReference type="Gene3D" id="3.40.50.150">
    <property type="entry name" value="Vaccinia Virus protein VP39"/>
    <property type="match status" value="2"/>
</dbReference>
<keyword evidence="1 4" id="KW-0489">Methyltransferase</keyword>
<dbReference type="InterPro" id="IPR029063">
    <property type="entry name" value="SAM-dependent_MTases_sf"/>
</dbReference>
<dbReference type="PROSITE" id="PS51622">
    <property type="entry name" value="SAM_MT_RNA_M5U_2"/>
    <property type="match status" value="1"/>
</dbReference>
<dbReference type="InterPro" id="IPR025795">
    <property type="entry name" value="tRNA_(uracil-5-)_MeTrfase"/>
</dbReference>
<dbReference type="GO" id="GO:0008033">
    <property type="term" value="P:tRNA processing"/>
    <property type="evidence" value="ECO:0007669"/>
    <property type="project" value="InterPro"/>
</dbReference>
<organism evidence="6 7">
    <name type="scientific">Australozyma saopauloensis</name>
    <dbReference type="NCBI Taxonomy" id="291208"/>
    <lineage>
        <taxon>Eukaryota</taxon>
        <taxon>Fungi</taxon>
        <taxon>Dikarya</taxon>
        <taxon>Ascomycota</taxon>
        <taxon>Saccharomycotina</taxon>
        <taxon>Pichiomycetes</taxon>
        <taxon>Metschnikowiaceae</taxon>
        <taxon>Australozyma</taxon>
    </lineage>
</organism>
<keyword evidence="7" id="KW-1185">Reference proteome</keyword>
<dbReference type="PROSITE" id="PS01230">
    <property type="entry name" value="TRMA_1"/>
    <property type="match status" value="1"/>
</dbReference>
<accession>A0AAX4H6X1</accession>
<dbReference type="InterPro" id="IPR030390">
    <property type="entry name" value="MeTrfase_TrmA_AS"/>
</dbReference>
<dbReference type="PANTHER" id="PTHR11061:SF30">
    <property type="entry name" value="TRNA (URACIL(54)-C(5))-METHYLTRANSFERASE"/>
    <property type="match status" value="1"/>
</dbReference>
<keyword evidence="2 4" id="KW-0808">Transferase</keyword>
<dbReference type="Pfam" id="PF05958">
    <property type="entry name" value="tRNA_U5-meth_tr"/>
    <property type="match status" value="1"/>
</dbReference>
<dbReference type="SUPFAM" id="SSF53335">
    <property type="entry name" value="S-adenosyl-L-methionine-dependent methyltransferases"/>
    <property type="match status" value="1"/>
</dbReference>
<evidence type="ECO:0000256" key="1">
    <source>
        <dbReference type="ARBA" id="ARBA00022603"/>
    </source>
</evidence>
<dbReference type="GO" id="GO:0030697">
    <property type="term" value="F:tRNA (uracil(54)-C5)-methyltransferase activity, S-adenosyl methionine-dependent"/>
    <property type="evidence" value="ECO:0007669"/>
    <property type="project" value="InterPro"/>
</dbReference>
<dbReference type="Gene3D" id="2.40.50.140">
    <property type="entry name" value="Nucleic acid-binding proteins"/>
    <property type="match status" value="1"/>
</dbReference>
<dbReference type="RefSeq" id="XP_062876715.1">
    <property type="nucleotide sequence ID" value="XM_063020645.1"/>
</dbReference>
<dbReference type="PANTHER" id="PTHR11061">
    <property type="entry name" value="RNA M5U METHYLTRANSFERASE"/>
    <property type="match status" value="1"/>
</dbReference>
<keyword evidence="3 4" id="KW-0949">S-adenosyl-L-methionine</keyword>
<dbReference type="InterPro" id="IPR012340">
    <property type="entry name" value="NA-bd_OB-fold"/>
</dbReference>
<evidence type="ECO:0008006" key="8">
    <source>
        <dbReference type="Google" id="ProtNLM"/>
    </source>
</evidence>
<proteinExistence type="inferred from homology"/>
<feature type="active site" evidence="5">
    <location>
        <position position="503"/>
    </location>
</feature>
<evidence type="ECO:0000256" key="3">
    <source>
        <dbReference type="ARBA" id="ARBA00022691"/>
    </source>
</evidence>
<evidence type="ECO:0000256" key="2">
    <source>
        <dbReference type="ARBA" id="ARBA00022679"/>
    </source>
</evidence>
<feature type="binding site" evidence="4">
    <location>
        <position position="367"/>
    </location>
    <ligand>
        <name>S-adenosyl-L-methionine</name>
        <dbReference type="ChEBI" id="CHEBI:59789"/>
    </ligand>
</feature>
<comment type="similarity">
    <text evidence="4">Belongs to the class I-like SAM-binding methyltransferase superfamily. RNA M5U methyltransferase family.</text>
</comment>
<evidence type="ECO:0000313" key="7">
    <source>
        <dbReference type="Proteomes" id="UP001338582"/>
    </source>
</evidence>
<reference evidence="6 7" key="1">
    <citation type="submission" date="2023-10" db="EMBL/GenBank/DDBJ databases">
        <title>Draft Genome Sequence of Candida saopaulonensis from a very Premature Infant with Sepsis.</title>
        <authorList>
            <person name="Ning Y."/>
            <person name="Dai R."/>
            <person name="Xiao M."/>
            <person name="Xu Y."/>
            <person name="Yan Q."/>
            <person name="Zhang L."/>
        </authorList>
    </citation>
    <scope>NUCLEOTIDE SEQUENCE [LARGE SCALE GENOMIC DNA]</scope>
    <source>
        <strain evidence="6 7">19XY460</strain>
    </source>
</reference>
<dbReference type="KEGG" id="asau:88172667"/>
<dbReference type="Proteomes" id="UP001338582">
    <property type="component" value="Chromosome 2"/>
</dbReference>
<feature type="binding site" evidence="4">
    <location>
        <position position="476"/>
    </location>
    <ligand>
        <name>S-adenosyl-L-methionine</name>
        <dbReference type="ChEBI" id="CHEBI:59789"/>
    </ligand>
</feature>
<feature type="binding site" evidence="4">
    <location>
        <position position="422"/>
    </location>
    <ligand>
        <name>S-adenosyl-L-methionine</name>
        <dbReference type="ChEBI" id="CHEBI:59789"/>
    </ligand>
</feature>
<dbReference type="EMBL" id="CP138895">
    <property type="protein sequence ID" value="WPK24332.1"/>
    <property type="molecule type" value="Genomic_DNA"/>
</dbReference>
<gene>
    <name evidence="6" type="ORF">PUMCH_001602</name>
</gene>
<dbReference type="InterPro" id="IPR010280">
    <property type="entry name" value="U5_MeTrfase_fam"/>
</dbReference>
<dbReference type="AlphaFoldDB" id="A0AAX4H6X1"/>
<dbReference type="GO" id="GO:0032259">
    <property type="term" value="P:methylation"/>
    <property type="evidence" value="ECO:0007669"/>
    <property type="project" value="UniProtKB-KW"/>
</dbReference>
<evidence type="ECO:0000256" key="5">
    <source>
        <dbReference type="PROSITE-ProRule" id="PRU10015"/>
    </source>
</evidence>
<name>A0AAX4H6X1_9ASCO</name>
<evidence type="ECO:0000256" key="4">
    <source>
        <dbReference type="PROSITE-ProRule" id="PRU01024"/>
    </source>
</evidence>
<feature type="binding site" evidence="4">
    <location>
        <position position="398"/>
    </location>
    <ligand>
        <name>S-adenosyl-L-methionine</name>
        <dbReference type="ChEBI" id="CHEBI:59789"/>
    </ligand>
</feature>
<protein>
    <recommendedName>
        <fullName evidence="8">TRAM domain-containing protein</fullName>
    </recommendedName>
</protein>
<dbReference type="GeneID" id="88172667"/>
<evidence type="ECO:0000313" key="6">
    <source>
        <dbReference type="EMBL" id="WPK24332.1"/>
    </source>
</evidence>
<dbReference type="PROSITE" id="PS51687">
    <property type="entry name" value="SAM_MT_RNA_M5U"/>
    <property type="match status" value="1"/>
</dbReference>
<sequence length="553" mass="62703">MFHFSRPKLIVNTKPIFAFERWAHTTLRRRTKRGTTDATSRDHILHREIVELISLKNIDSGRVRVSEDIINQFLNKSNSRNVTLRNVEIVAQTSEAEGLAIVPRLYETETAAIENDGDYRAGETFDVAETTLSKKKNHKLTVLKVPKTVPGDIVDVTLRRHYLNYAEADLNYIVLVKSPKLRHDKLVVCKHFDLCQGCQLQMVTYDEQLAFKQNVINKAYKYFYPELDRESLCDFGHVIDSPMQYGYRTKLTPHAKIPRKIHEDYLPLPLGFENVKIGSPVVDVDFCPIAVPSINEKLPFVRKSFQKNAMAQAKGEIKGQLPSTLLLRDSVRELGSANTECLTNPKHVVTETVGNKVFQFPANDFFQNNRSILPIFLDFLRYKISDIEGLFKHIVDAYCGCGFLSISLSDAVPKGGKVFGIELAAPSVEHAQHNARLNGLSKEDAVFVQGNSDDMFTHSEFLSSKVTGEESILLMNPSRKGSSTVFLKQVLQFKPKMIIYVSCNVFSQARDLKHLEKLLESTDVKYDVESITGFDFYPQTKHVESVAILKLRV</sequence>
<dbReference type="CDD" id="cd02440">
    <property type="entry name" value="AdoMet_MTases"/>
    <property type="match status" value="1"/>
</dbReference>
<feature type="active site" description="Nucleophile" evidence="4">
    <location>
        <position position="503"/>
    </location>
</feature>